<keyword evidence="4 7" id="KW-0808">Transferase</keyword>
<dbReference type="GO" id="GO:0006520">
    <property type="term" value="P:amino acid metabolic process"/>
    <property type="evidence" value="ECO:0007669"/>
    <property type="project" value="InterPro"/>
</dbReference>
<keyword evidence="3 7" id="KW-0032">Aminotransferase</keyword>
<dbReference type="AlphaFoldDB" id="A0A318KUT3"/>
<dbReference type="RefSeq" id="WP_022936465.1">
    <property type="nucleotide sequence ID" value="NZ_CABKRQ010000001.1"/>
</dbReference>
<organism evidence="7 8">
    <name type="scientific">Dielma fastidiosa</name>
    <dbReference type="NCBI Taxonomy" id="1034346"/>
    <lineage>
        <taxon>Bacteria</taxon>
        <taxon>Bacillati</taxon>
        <taxon>Bacillota</taxon>
        <taxon>Erysipelotrichia</taxon>
        <taxon>Erysipelotrichales</taxon>
        <taxon>Erysipelotrichaceae</taxon>
        <taxon>Dielma</taxon>
    </lineage>
</organism>
<comment type="caution">
    <text evidence="7">The sequence shown here is derived from an EMBL/GenBank/DDBJ whole genome shotgun (WGS) entry which is preliminary data.</text>
</comment>
<dbReference type="EMBL" id="QJKH01000001">
    <property type="protein sequence ID" value="PXX81550.1"/>
    <property type="molecule type" value="Genomic_DNA"/>
</dbReference>
<name>A0A318KUT3_9FIRM</name>
<comment type="similarity">
    <text evidence="2">Belongs to the class-I pyridoxal-phosphate-dependent aminotransferase family.</text>
</comment>
<dbReference type="Gene3D" id="3.40.640.10">
    <property type="entry name" value="Type I PLP-dependent aspartate aminotransferase-like (Major domain)"/>
    <property type="match status" value="1"/>
</dbReference>
<evidence type="ECO:0000259" key="6">
    <source>
        <dbReference type="Pfam" id="PF00155"/>
    </source>
</evidence>
<dbReference type="CDD" id="cd00609">
    <property type="entry name" value="AAT_like"/>
    <property type="match status" value="1"/>
</dbReference>
<sequence length="390" mass="43734">MEKYHFAKRFQENCEGSVIAEAIKGADHMADLINFSIGDPDFNTDQEIIEQTFQDVKAGATHYTDSQGLLQLRELLGEFYAEAYNLKVTPEEIMITTSGCHAMVLALMAILDPGDEVLLLEPYFSLYKEQVELAGGRVVSCPSDPDKGFRLDIQQLAACVSEKTKALILNTPCNPSGVCLSNDEMQQLADFAIQHDLIVIADDIYTLYSYETAFTPIMSYQGMRERTITVSSFSKDYCMTGWRIGYIAADQSLIQIVRKINDAIVYSAPAPSQWAAIHALQLRDKIQPLLKAEFEKRCRYAYERINACSYLSAIKPQGSIYLFVDVRQTGCTSKQFCERLLKKAHILVLPGDDSGKSGEGFVRFAMTLGIDKMKTAFDRIDQLTVTDFML</sequence>
<protein>
    <submittedName>
        <fullName evidence="7">Aspartate/methionine/tyrosine aminotransferase</fullName>
    </submittedName>
</protein>
<dbReference type="InterPro" id="IPR004839">
    <property type="entry name" value="Aminotransferase_I/II_large"/>
</dbReference>
<dbReference type="InterPro" id="IPR015424">
    <property type="entry name" value="PyrdxlP-dep_Trfase"/>
</dbReference>
<dbReference type="FunFam" id="3.40.640.10:FF:000033">
    <property type="entry name" value="Aspartate aminotransferase"/>
    <property type="match status" value="1"/>
</dbReference>
<keyword evidence="8" id="KW-1185">Reference proteome</keyword>
<evidence type="ECO:0000313" key="7">
    <source>
        <dbReference type="EMBL" id="PXX81550.1"/>
    </source>
</evidence>
<accession>A0A318KUT3</accession>
<dbReference type="Pfam" id="PF00155">
    <property type="entry name" value="Aminotran_1_2"/>
    <property type="match status" value="1"/>
</dbReference>
<dbReference type="STRING" id="1034346.GCA_000313565_00158"/>
<dbReference type="InterPro" id="IPR050596">
    <property type="entry name" value="AspAT/PAT-like"/>
</dbReference>
<dbReference type="InterPro" id="IPR015422">
    <property type="entry name" value="PyrdxlP-dep_Trfase_small"/>
</dbReference>
<dbReference type="OrthoDB" id="9802328at2"/>
<dbReference type="PANTHER" id="PTHR46383">
    <property type="entry name" value="ASPARTATE AMINOTRANSFERASE"/>
    <property type="match status" value="1"/>
</dbReference>
<gene>
    <name evidence="7" type="ORF">DES51_101159</name>
</gene>
<dbReference type="Gene3D" id="3.90.1150.10">
    <property type="entry name" value="Aspartate Aminotransferase, domain 1"/>
    <property type="match status" value="1"/>
</dbReference>
<dbReference type="GeneID" id="94442318"/>
<dbReference type="GO" id="GO:0030170">
    <property type="term" value="F:pyridoxal phosphate binding"/>
    <property type="evidence" value="ECO:0007669"/>
    <property type="project" value="InterPro"/>
</dbReference>
<reference evidence="7 8" key="1">
    <citation type="submission" date="2018-05" db="EMBL/GenBank/DDBJ databases">
        <title>Genomic Encyclopedia of Type Strains, Phase IV (KMG-IV): sequencing the most valuable type-strain genomes for metagenomic binning, comparative biology and taxonomic classification.</title>
        <authorList>
            <person name="Goeker M."/>
        </authorList>
    </citation>
    <scope>NUCLEOTIDE SEQUENCE [LARGE SCALE GENOMIC DNA]</scope>
    <source>
        <strain evidence="7 8">JC118</strain>
    </source>
</reference>
<dbReference type="SUPFAM" id="SSF53383">
    <property type="entry name" value="PLP-dependent transferases"/>
    <property type="match status" value="1"/>
</dbReference>
<dbReference type="GO" id="GO:0008483">
    <property type="term" value="F:transaminase activity"/>
    <property type="evidence" value="ECO:0007669"/>
    <property type="project" value="UniProtKB-KW"/>
</dbReference>
<dbReference type="InterPro" id="IPR015421">
    <property type="entry name" value="PyrdxlP-dep_Trfase_major"/>
</dbReference>
<evidence type="ECO:0000313" key="8">
    <source>
        <dbReference type="Proteomes" id="UP000247612"/>
    </source>
</evidence>
<comment type="cofactor">
    <cofactor evidence="1">
        <name>pyridoxal 5'-phosphate</name>
        <dbReference type="ChEBI" id="CHEBI:597326"/>
    </cofactor>
</comment>
<evidence type="ECO:0000256" key="2">
    <source>
        <dbReference type="ARBA" id="ARBA00007441"/>
    </source>
</evidence>
<dbReference type="Proteomes" id="UP000247612">
    <property type="component" value="Unassembled WGS sequence"/>
</dbReference>
<keyword evidence="5" id="KW-0663">Pyridoxal phosphate</keyword>
<evidence type="ECO:0000256" key="3">
    <source>
        <dbReference type="ARBA" id="ARBA00022576"/>
    </source>
</evidence>
<evidence type="ECO:0000256" key="4">
    <source>
        <dbReference type="ARBA" id="ARBA00022679"/>
    </source>
</evidence>
<feature type="domain" description="Aminotransferase class I/classII large" evidence="6">
    <location>
        <begin position="31"/>
        <end position="380"/>
    </location>
</feature>
<evidence type="ECO:0000256" key="5">
    <source>
        <dbReference type="ARBA" id="ARBA00022898"/>
    </source>
</evidence>
<evidence type="ECO:0000256" key="1">
    <source>
        <dbReference type="ARBA" id="ARBA00001933"/>
    </source>
</evidence>
<proteinExistence type="inferred from homology"/>